<name>A0A6M4A4B4_9BURK</name>
<reference evidence="1 2" key="1">
    <citation type="journal article" date="2019" name="Int. J. Syst. Evol. Microbiol.">
        <title>Undibacterium piscinae sp. nov., isolated from Korean shiner intestine.</title>
        <authorList>
            <person name="Lee S.Y."/>
            <person name="Kang W."/>
            <person name="Kim P.S."/>
            <person name="Kim H.S."/>
            <person name="Sung H."/>
            <person name="Shin N.R."/>
            <person name="Whon T.W."/>
            <person name="Yun J.H."/>
            <person name="Lee J.Y."/>
            <person name="Lee J.Y."/>
            <person name="Jung M.J."/>
            <person name="Jeong Y.S."/>
            <person name="Tak E.J."/>
            <person name="Han J.E."/>
            <person name="Hyun D.W."/>
            <person name="Kang M.S."/>
            <person name="Lee K.E."/>
            <person name="Lee B.H."/>
            <person name="Bae J.W."/>
        </authorList>
    </citation>
    <scope>NUCLEOTIDE SEQUENCE [LARGE SCALE GENOMIC DNA]</scope>
    <source>
        <strain evidence="1 2">S11R28</strain>
    </source>
</reference>
<proteinExistence type="predicted"/>
<accession>A0A6M4A4B4</accession>
<sequence length="150" mass="16586">MRFFKHTGLRAAWNMRNAAACFWFAIAWFYSISVVQCAIADRGKRPVATSFSCFAKKRKQKKARKSRCPSGAPIMQGKMGNEAKLATLRQLNSCHFLPSTIGSATWKKTKVNTSVGATSVTCAGNITALRTTTIYLLFDLGFELGFEIGF</sequence>
<dbReference type="Proteomes" id="UP000274350">
    <property type="component" value="Chromosome"/>
</dbReference>
<evidence type="ECO:0000313" key="1">
    <source>
        <dbReference type="EMBL" id="QJQ05407.1"/>
    </source>
</evidence>
<organism evidence="1 2">
    <name type="scientific">Undibacterium piscinae</name>
    <dbReference type="NCBI Taxonomy" id="2495591"/>
    <lineage>
        <taxon>Bacteria</taxon>
        <taxon>Pseudomonadati</taxon>
        <taxon>Pseudomonadota</taxon>
        <taxon>Betaproteobacteria</taxon>
        <taxon>Burkholderiales</taxon>
        <taxon>Oxalobacteraceae</taxon>
        <taxon>Undibacterium</taxon>
    </lineage>
</organism>
<gene>
    <name evidence="1" type="ORF">EJG51_005595</name>
</gene>
<evidence type="ECO:0000313" key="2">
    <source>
        <dbReference type="Proteomes" id="UP000274350"/>
    </source>
</evidence>
<dbReference type="KEGG" id="upi:EJG51_005595"/>
<dbReference type="AlphaFoldDB" id="A0A6M4A4B4"/>
<keyword evidence="2" id="KW-1185">Reference proteome</keyword>
<protein>
    <submittedName>
        <fullName evidence="1">Uncharacterized protein</fullName>
    </submittedName>
</protein>
<dbReference type="EMBL" id="CP051152">
    <property type="protein sequence ID" value="QJQ05407.1"/>
    <property type="molecule type" value="Genomic_DNA"/>
</dbReference>